<dbReference type="EMBL" id="NBBI01000001">
    <property type="protein sequence ID" value="OWK33356.1"/>
    <property type="molecule type" value="Genomic_DNA"/>
</dbReference>
<keyword evidence="2" id="KW-0100">Branched-chain amino acid biosynthesis</keyword>
<name>A0A245ZUE0_9SPHN</name>
<reference evidence="3 4" key="1">
    <citation type="submission" date="2017-03" db="EMBL/GenBank/DDBJ databases">
        <title>Genome sequence of Sphingomonas dokdonensis DSM 21029.</title>
        <authorList>
            <person name="Poehlein A."/>
            <person name="Wuebbeler J.H."/>
            <person name="Steinbuechel A."/>
            <person name="Daniel R."/>
        </authorList>
    </citation>
    <scope>NUCLEOTIDE SEQUENCE [LARGE SCALE GENOMIC DNA]</scope>
    <source>
        <strain evidence="3 4">DSM 21029</strain>
    </source>
</reference>
<comment type="caution">
    <text evidence="3">The sequence shown here is derived from an EMBL/GenBank/DDBJ whole genome shotgun (WGS) entry which is preliminary data.</text>
</comment>
<dbReference type="Pfam" id="PF19798">
    <property type="entry name" value="Sulfotransfer_5"/>
    <property type="match status" value="1"/>
</dbReference>
<evidence type="ECO:0000256" key="1">
    <source>
        <dbReference type="ARBA" id="ARBA00009320"/>
    </source>
</evidence>
<dbReference type="RefSeq" id="WP_088365633.1">
    <property type="nucleotide sequence ID" value="NZ_NBBI01000001.1"/>
</dbReference>
<gene>
    <name evidence="3" type="ORF">SPDO_02320</name>
</gene>
<evidence type="ECO:0008006" key="5">
    <source>
        <dbReference type="Google" id="ProtNLM"/>
    </source>
</evidence>
<keyword evidence="2" id="KW-0028">Amino-acid biosynthesis</keyword>
<dbReference type="GO" id="GO:0009082">
    <property type="term" value="P:branched-chain amino acid biosynthetic process"/>
    <property type="evidence" value="ECO:0007669"/>
    <property type="project" value="UniProtKB-KW"/>
</dbReference>
<dbReference type="Proteomes" id="UP000197290">
    <property type="component" value="Unassembled WGS sequence"/>
</dbReference>
<organism evidence="3 4">
    <name type="scientific">Sphingomonas dokdonensis</name>
    <dbReference type="NCBI Taxonomy" id="344880"/>
    <lineage>
        <taxon>Bacteria</taxon>
        <taxon>Pseudomonadati</taxon>
        <taxon>Pseudomonadota</taxon>
        <taxon>Alphaproteobacteria</taxon>
        <taxon>Sphingomonadales</taxon>
        <taxon>Sphingomonadaceae</taxon>
        <taxon>Sphingomonas</taxon>
    </lineage>
</organism>
<accession>A0A245ZUE0</accession>
<evidence type="ECO:0000256" key="2">
    <source>
        <dbReference type="ARBA" id="ARBA00023304"/>
    </source>
</evidence>
<dbReference type="OrthoDB" id="272985at2"/>
<dbReference type="InterPro" id="IPR027417">
    <property type="entry name" value="P-loop_NTPase"/>
</dbReference>
<evidence type="ECO:0000313" key="3">
    <source>
        <dbReference type="EMBL" id="OWK33356.1"/>
    </source>
</evidence>
<proteinExistence type="inferred from homology"/>
<dbReference type="SUPFAM" id="SSF52540">
    <property type="entry name" value="P-loop containing nucleoside triphosphate hydrolases"/>
    <property type="match status" value="1"/>
</dbReference>
<comment type="similarity">
    <text evidence="1">Belongs to the class-IV pyridoxal-phosphate-dependent aminotransferase family.</text>
</comment>
<protein>
    <recommendedName>
        <fullName evidence="5">Sulfotransferase family protein</fullName>
    </recommendedName>
</protein>
<dbReference type="PANTHER" id="PTHR42743">
    <property type="entry name" value="AMINO-ACID AMINOTRANSFERASE"/>
    <property type="match status" value="1"/>
</dbReference>
<dbReference type="PANTHER" id="PTHR42743:SF11">
    <property type="entry name" value="AMINODEOXYCHORISMATE LYASE"/>
    <property type="match status" value="1"/>
</dbReference>
<evidence type="ECO:0000313" key="4">
    <source>
        <dbReference type="Proteomes" id="UP000197290"/>
    </source>
</evidence>
<dbReference type="AlphaFoldDB" id="A0A245ZUE0"/>
<keyword evidence="4" id="KW-1185">Reference proteome</keyword>
<dbReference type="InterPro" id="IPR050571">
    <property type="entry name" value="Class-IV_PLP-Dep_Aminotrnsfr"/>
</dbReference>
<dbReference type="Gene3D" id="3.40.50.300">
    <property type="entry name" value="P-loop containing nucleotide triphosphate hydrolases"/>
    <property type="match status" value="1"/>
</dbReference>
<sequence>MNAASPRAGEPLRIAMWSGPRNISTAMMRSFSARADCAVSDEPFYGCFLKHSGADHPMREAVVASMDCNWQSVAATLAGLAPGGKPVWYQKHMPHHMVGSIAPDDLRGVVHAFLIRDPARMAASYAAKRETVTPEDLGVAAQRAFFDRVADRIGQAPPVIDSADVLRDPAGTLSALCAALGITWDPAMLSWAPGRHADDGVWAAHWYGRVETSTGFGAPEGEPQPLTPALAAVADACRADYLAMATHRLNAA</sequence>